<feature type="region of interest" description="Disordered" evidence="1">
    <location>
        <begin position="181"/>
        <end position="210"/>
    </location>
</feature>
<dbReference type="EMBL" id="JAPFFF010000002">
    <property type="protein sequence ID" value="KAK8895906.1"/>
    <property type="molecule type" value="Genomic_DNA"/>
</dbReference>
<dbReference type="Proteomes" id="UP001470230">
    <property type="component" value="Unassembled WGS sequence"/>
</dbReference>
<evidence type="ECO:0000313" key="2">
    <source>
        <dbReference type="EMBL" id="KAK8895906.1"/>
    </source>
</evidence>
<accession>A0ABR2KYY0</accession>
<feature type="compositionally biased region" description="Basic and acidic residues" evidence="1">
    <location>
        <begin position="181"/>
        <end position="194"/>
    </location>
</feature>
<keyword evidence="3" id="KW-1185">Reference proteome</keyword>
<name>A0ABR2KYY0_9EUKA</name>
<gene>
    <name evidence="2" type="ORF">M9Y10_013792</name>
</gene>
<sequence>MHNRGRPEIRSGNNGHHEKSLHALALSIFSDNGIEAAAALYELLKWSSGQTPIAPQMPVGTIPPRKEIFCQPTYLLVSSLTKFIQYHITPWIQGPSIDPAITALTILSNLVNSVDSIPIISNCIIVASNPDTMILLLRLSYHSYSPLCHLSQSILEQIGRFCNIREVLGCKKSLQSQLEKQKEQFKGNSEKSENDDNDIEESNNDNNNDNGCQEINDFVSTLCSLFQLANPAKDEAHIDIFINFALLPDNCRLFMDTMGTEAMVNRIAQLLGYPSVTIRDILLEAVYLFCMTNTDFKDAACSSNFLLRSLLNLTIPPSEPFETKTVVPFTPCQKACTLLLDLSDDARVISYLANFKIQLAAVMLKWKSNGLPQLALKVSNASSR</sequence>
<reference evidence="2 3" key="1">
    <citation type="submission" date="2024-04" db="EMBL/GenBank/DDBJ databases">
        <title>Tritrichomonas musculus Genome.</title>
        <authorList>
            <person name="Alves-Ferreira E."/>
            <person name="Grigg M."/>
            <person name="Lorenzi H."/>
            <person name="Galac M."/>
        </authorList>
    </citation>
    <scope>NUCLEOTIDE SEQUENCE [LARGE SCALE GENOMIC DNA]</scope>
    <source>
        <strain evidence="2 3">EAF2021</strain>
    </source>
</reference>
<proteinExistence type="predicted"/>
<organism evidence="2 3">
    <name type="scientific">Tritrichomonas musculus</name>
    <dbReference type="NCBI Taxonomy" id="1915356"/>
    <lineage>
        <taxon>Eukaryota</taxon>
        <taxon>Metamonada</taxon>
        <taxon>Parabasalia</taxon>
        <taxon>Tritrichomonadida</taxon>
        <taxon>Tritrichomonadidae</taxon>
        <taxon>Tritrichomonas</taxon>
    </lineage>
</organism>
<protein>
    <submittedName>
        <fullName evidence="2">Uncharacterized protein</fullName>
    </submittedName>
</protein>
<evidence type="ECO:0000256" key="1">
    <source>
        <dbReference type="SAM" id="MobiDB-lite"/>
    </source>
</evidence>
<evidence type="ECO:0000313" key="3">
    <source>
        <dbReference type="Proteomes" id="UP001470230"/>
    </source>
</evidence>
<comment type="caution">
    <text evidence="2">The sequence shown here is derived from an EMBL/GenBank/DDBJ whole genome shotgun (WGS) entry which is preliminary data.</text>
</comment>